<organism evidence="1 2">
    <name type="scientific">Roseiflexus castenholzii (strain DSM 13941 / HLO8)</name>
    <dbReference type="NCBI Taxonomy" id="383372"/>
    <lineage>
        <taxon>Bacteria</taxon>
        <taxon>Bacillati</taxon>
        <taxon>Chloroflexota</taxon>
        <taxon>Chloroflexia</taxon>
        <taxon>Chloroflexales</taxon>
        <taxon>Roseiflexineae</taxon>
        <taxon>Roseiflexaceae</taxon>
        <taxon>Roseiflexus</taxon>
    </lineage>
</organism>
<dbReference type="EMBL" id="CP000804">
    <property type="protein sequence ID" value="ABU59762.1"/>
    <property type="molecule type" value="Genomic_DNA"/>
</dbReference>
<dbReference type="eggNOG" id="ENOG5032Z4P">
    <property type="taxonomic scope" value="Bacteria"/>
</dbReference>
<keyword evidence="2" id="KW-1185">Reference proteome</keyword>
<dbReference type="Proteomes" id="UP000000263">
    <property type="component" value="Chromosome"/>
</dbReference>
<dbReference type="HOGENOM" id="CLU_841558_0_0_0"/>
<evidence type="ECO:0000313" key="2">
    <source>
        <dbReference type="Proteomes" id="UP000000263"/>
    </source>
</evidence>
<name>A7NQB6_ROSCS</name>
<dbReference type="KEGG" id="rca:Rcas_3722"/>
<protein>
    <recommendedName>
        <fullName evidence="3">N-acetyltransferase domain-containing protein</fullName>
    </recommendedName>
</protein>
<dbReference type="RefSeq" id="WP_012122185.1">
    <property type="nucleotide sequence ID" value="NC_009767.1"/>
</dbReference>
<dbReference type="STRING" id="383372.Rcas_3722"/>
<evidence type="ECO:0000313" key="1">
    <source>
        <dbReference type="EMBL" id="ABU59762.1"/>
    </source>
</evidence>
<reference evidence="1 2" key="1">
    <citation type="submission" date="2007-08" db="EMBL/GenBank/DDBJ databases">
        <title>Complete sequence of Roseiflexus castenholzii DSM 13941.</title>
        <authorList>
            <consortium name="US DOE Joint Genome Institute"/>
            <person name="Copeland A."/>
            <person name="Lucas S."/>
            <person name="Lapidus A."/>
            <person name="Barry K."/>
            <person name="Glavina del Rio T."/>
            <person name="Dalin E."/>
            <person name="Tice H."/>
            <person name="Pitluck S."/>
            <person name="Thompson L.S."/>
            <person name="Brettin T."/>
            <person name="Bruce D."/>
            <person name="Detter J.C."/>
            <person name="Han C."/>
            <person name="Tapia R."/>
            <person name="Schmutz J."/>
            <person name="Larimer F."/>
            <person name="Land M."/>
            <person name="Hauser L."/>
            <person name="Kyrpides N."/>
            <person name="Mikhailova N."/>
            <person name="Bryant D.A."/>
            <person name="Hanada S."/>
            <person name="Tsukatani Y."/>
            <person name="Richardson P."/>
        </authorList>
    </citation>
    <scope>NUCLEOTIDE SEQUENCE [LARGE SCALE GENOMIC DNA]</scope>
    <source>
        <strain evidence="2">DSM 13941 / HLO8</strain>
    </source>
</reference>
<dbReference type="OrthoDB" id="145611at2"/>
<evidence type="ECO:0008006" key="3">
    <source>
        <dbReference type="Google" id="ProtNLM"/>
    </source>
</evidence>
<sequence>MIRPVTLSDIWTLRRKPRSQVALFNEAMLVLPHRPFWFALRCWLEGSAQDCATFVYREGALSAVVQSLGRRGRPEHDVALMASYGGGNGHPTDPDVWFRLLESLCAEVGTARVQRIYAALPHRHDELREIFRQLGFIGYAQQTVLRLDGPDWDQGTTLAPMRPQSNHDVWAIHKLYGAVTPRQVQHVEARDARSWMLPLDRAWRRPYRNAWVLGAGDRMTAYLHRTTGPVGHVFSLLIRPEAREQTTDVLRFGLAQIHDALPVYLMLREYQQELFLPAGDLGFQPVAEQTLFCKHTTVAARRSILAPVLESPETHPPIPTISSRCEDGRLYGNTTGYYQQYRIASRDASAAYPSGN</sequence>
<proteinExistence type="predicted"/>
<dbReference type="AlphaFoldDB" id="A7NQB6"/>
<accession>A7NQB6</accession>
<gene>
    <name evidence="1" type="ordered locus">Rcas_3722</name>
</gene>